<dbReference type="EMBL" id="LFYR01001913">
    <property type="protein sequence ID" value="KMZ58575.1"/>
    <property type="molecule type" value="Genomic_DNA"/>
</dbReference>
<dbReference type="SMART" id="SM00220">
    <property type="entry name" value="S_TKc"/>
    <property type="match status" value="1"/>
</dbReference>
<dbReference type="Gene3D" id="1.10.510.10">
    <property type="entry name" value="Transferase(Phosphotransferase) domain 1"/>
    <property type="match status" value="1"/>
</dbReference>
<evidence type="ECO:0000256" key="9">
    <source>
        <dbReference type="ARBA" id="ARBA00022729"/>
    </source>
</evidence>
<reference evidence="23" key="1">
    <citation type="journal article" date="2016" name="Nature">
        <title>The genome of the seagrass Zostera marina reveals angiosperm adaptation to the sea.</title>
        <authorList>
            <person name="Olsen J.L."/>
            <person name="Rouze P."/>
            <person name="Verhelst B."/>
            <person name="Lin Y.-C."/>
            <person name="Bayer T."/>
            <person name="Collen J."/>
            <person name="Dattolo E."/>
            <person name="De Paoli E."/>
            <person name="Dittami S."/>
            <person name="Maumus F."/>
            <person name="Michel G."/>
            <person name="Kersting A."/>
            <person name="Lauritano C."/>
            <person name="Lohaus R."/>
            <person name="Toepel M."/>
            <person name="Tonon T."/>
            <person name="Vanneste K."/>
            <person name="Amirebrahimi M."/>
            <person name="Brakel J."/>
            <person name="Bostroem C."/>
            <person name="Chovatia M."/>
            <person name="Grimwood J."/>
            <person name="Jenkins J.W."/>
            <person name="Jueterbock A."/>
            <person name="Mraz A."/>
            <person name="Stam W.T."/>
            <person name="Tice H."/>
            <person name="Bornberg-Bauer E."/>
            <person name="Green P.J."/>
            <person name="Pearson G.A."/>
            <person name="Procaccini G."/>
            <person name="Duarte C.M."/>
            <person name="Schmutz J."/>
            <person name="Reusch T.B.H."/>
            <person name="Van de Peer Y."/>
        </authorList>
    </citation>
    <scope>NUCLEOTIDE SEQUENCE [LARGE SCALE GENOMIC DNA]</scope>
    <source>
        <strain evidence="23">cv. Finnish</strain>
    </source>
</reference>
<evidence type="ECO:0000256" key="3">
    <source>
        <dbReference type="ARBA" id="ARBA00010217"/>
    </source>
</evidence>
<keyword evidence="17" id="KW-0325">Glycoprotein</keyword>
<dbReference type="PROSITE" id="PS50011">
    <property type="entry name" value="PROTEIN_KINASE_DOM"/>
    <property type="match status" value="1"/>
</dbReference>
<evidence type="ECO:0000256" key="5">
    <source>
        <dbReference type="ARBA" id="ARBA00022475"/>
    </source>
</evidence>
<keyword evidence="15 19" id="KW-0472">Membrane</keyword>
<dbReference type="Gene3D" id="2.60.120.200">
    <property type="match status" value="1"/>
</dbReference>
<proteinExistence type="inferred from homology"/>
<dbReference type="Proteomes" id="UP000036987">
    <property type="component" value="Unassembled WGS sequence"/>
</dbReference>
<dbReference type="OMA" id="HNGLCKQ"/>
<dbReference type="InterPro" id="IPR013320">
    <property type="entry name" value="ConA-like_dom_sf"/>
</dbReference>
<dbReference type="InterPro" id="IPR017441">
    <property type="entry name" value="Protein_kinase_ATP_BS"/>
</dbReference>
<comment type="subcellular location">
    <subcellularLocation>
        <location evidence="1">Cell membrane</location>
        <topology evidence="1">Single-pass type I membrane protein</topology>
    </subcellularLocation>
</comment>
<feature type="signal peptide" evidence="20">
    <location>
        <begin position="1"/>
        <end position="27"/>
    </location>
</feature>
<evidence type="ECO:0000259" key="21">
    <source>
        <dbReference type="PROSITE" id="PS50011"/>
    </source>
</evidence>
<dbReference type="Pfam" id="PF00069">
    <property type="entry name" value="Pkinase"/>
    <property type="match status" value="1"/>
</dbReference>
<evidence type="ECO:0000256" key="20">
    <source>
        <dbReference type="SAM" id="SignalP"/>
    </source>
</evidence>
<dbReference type="InterPro" id="IPR001220">
    <property type="entry name" value="Legume_lectin_dom"/>
</dbReference>
<keyword evidence="13 18" id="KW-0067">ATP-binding</keyword>
<keyword evidence="14 19" id="KW-1133">Transmembrane helix</keyword>
<evidence type="ECO:0000256" key="1">
    <source>
        <dbReference type="ARBA" id="ARBA00004251"/>
    </source>
</evidence>
<evidence type="ECO:0000256" key="12">
    <source>
        <dbReference type="ARBA" id="ARBA00022777"/>
    </source>
</evidence>
<dbReference type="GO" id="GO:0005886">
    <property type="term" value="C:plasma membrane"/>
    <property type="evidence" value="ECO:0000318"/>
    <property type="project" value="GO_Central"/>
</dbReference>
<dbReference type="SUPFAM" id="SSF56112">
    <property type="entry name" value="Protein kinase-like (PK-like)"/>
    <property type="match status" value="1"/>
</dbReference>
<evidence type="ECO:0000256" key="16">
    <source>
        <dbReference type="ARBA" id="ARBA00023170"/>
    </source>
</evidence>
<evidence type="ECO:0000313" key="22">
    <source>
        <dbReference type="EMBL" id="KMZ58575.1"/>
    </source>
</evidence>
<dbReference type="SUPFAM" id="SSF49899">
    <property type="entry name" value="Concanavalin A-like lectins/glucanases"/>
    <property type="match status" value="1"/>
</dbReference>
<evidence type="ECO:0000256" key="11">
    <source>
        <dbReference type="ARBA" id="ARBA00022741"/>
    </source>
</evidence>
<evidence type="ECO:0000256" key="4">
    <source>
        <dbReference type="ARBA" id="ARBA00012513"/>
    </source>
</evidence>
<dbReference type="PROSITE" id="PS00107">
    <property type="entry name" value="PROTEIN_KINASE_ATP"/>
    <property type="match status" value="1"/>
</dbReference>
<evidence type="ECO:0000256" key="14">
    <source>
        <dbReference type="ARBA" id="ARBA00022989"/>
    </source>
</evidence>
<accession>A0A0K9NRF8</accession>
<evidence type="ECO:0000313" key="23">
    <source>
        <dbReference type="Proteomes" id="UP000036987"/>
    </source>
</evidence>
<dbReference type="GO" id="GO:0002229">
    <property type="term" value="P:defense response to oomycetes"/>
    <property type="evidence" value="ECO:0000318"/>
    <property type="project" value="GO_Central"/>
</dbReference>
<dbReference type="EC" id="2.7.11.1" evidence="4"/>
<sequence>MPHQQYHHTMLVLQTLLLLVSVGLSYAQKSSRFDFGTLTLKNLKLLGDAHLKNSSIHLSRNIDVPNSGAGRALYAHPIRLRHPNTLQPFSFSTFFSFSVINLNPSSIGGGLAFVLASDDRSVGDAGAYLGLINGSSGKADDHGEIVVGIEFDTRMDVEFSDVNGNHVGVDLNSLVSTQVGDLDDIDVDLKSGTLVNAWIEYDGTNRVLQVFVSYSTVRPGLPVLSFPIDLGRFINDYMFVGFSGSTQGSTEVHSIEWWSFASSSGGGGSRPSQVLPPVNSPNSLSGSLGPTISTAQTPNMGGNIVGSRIPTHSSCENNGLCRRGPGAVFGVATAGAFFLAAFAGLVMWSFTKRSKSVEKSDTLATDIVRSPREFTYRELSTATRGFDQCRIIGHGAFGTVYKGIVPDTGAIIAVKRCINGETNGGQGKAEFLSELSIIASLRHRNLVRLQGWCHEKGEILLVYDYMPNGSLDKALFETNMLLTPPLSWQHRKRILIGVASALAYLHRECERQVIHRDVKSSNIMLDVDFQARLGDFGLARQVEHDKSPDATVTAGTMGYLAPEYLLTGRATEKTDVFSFGAVVLEVICGRRPIENNNNTLATANLVEWVWGLHGNGRLMEAVDRKMSEGYDEVDVRRVMLVGLSCSQPDPVARPGMRPVVQMLNGETEPPVVPVAKPSMSFSTTQQLILNLQDSVSDYNGLMINLSTSSSSSASVNGHLAKLDDGH</sequence>
<dbReference type="FunFam" id="1.10.510.10:FF:000342">
    <property type="entry name" value="L-type lectin-domain containing receptor kinase VIII.1"/>
    <property type="match status" value="1"/>
</dbReference>
<dbReference type="InterPro" id="IPR000719">
    <property type="entry name" value="Prot_kinase_dom"/>
</dbReference>
<evidence type="ECO:0000256" key="8">
    <source>
        <dbReference type="ARBA" id="ARBA00022692"/>
    </source>
</evidence>
<evidence type="ECO:0000256" key="15">
    <source>
        <dbReference type="ARBA" id="ARBA00023136"/>
    </source>
</evidence>
<dbReference type="PANTHER" id="PTHR27007">
    <property type="match status" value="1"/>
</dbReference>
<name>A0A0K9NRF8_ZOSMR</name>
<dbReference type="FunFam" id="3.30.200.20:FF:000372">
    <property type="entry name" value="L-type lectin-domain containing receptor kinase VIII.1"/>
    <property type="match status" value="1"/>
</dbReference>
<evidence type="ECO:0000256" key="18">
    <source>
        <dbReference type="PROSITE-ProRule" id="PRU10141"/>
    </source>
</evidence>
<evidence type="ECO:0000256" key="10">
    <source>
        <dbReference type="ARBA" id="ARBA00022734"/>
    </source>
</evidence>
<feature type="binding site" evidence="18">
    <location>
        <position position="415"/>
    </location>
    <ligand>
        <name>ATP</name>
        <dbReference type="ChEBI" id="CHEBI:30616"/>
    </ligand>
</feature>
<comment type="caution">
    <text evidence="22">The sequence shown here is derived from an EMBL/GenBank/DDBJ whole genome shotgun (WGS) entry which is preliminary data.</text>
</comment>
<dbReference type="STRING" id="29655.A0A0K9NRF8"/>
<evidence type="ECO:0000256" key="7">
    <source>
        <dbReference type="ARBA" id="ARBA00022679"/>
    </source>
</evidence>
<keyword evidence="6" id="KW-0723">Serine/threonine-protein kinase</keyword>
<evidence type="ECO:0000256" key="17">
    <source>
        <dbReference type="ARBA" id="ARBA00023180"/>
    </source>
</evidence>
<dbReference type="CDD" id="cd14066">
    <property type="entry name" value="STKc_IRAK"/>
    <property type="match status" value="1"/>
</dbReference>
<dbReference type="CDD" id="cd06899">
    <property type="entry name" value="lectin_legume_LecRK_Arcelin_ConA"/>
    <property type="match status" value="1"/>
</dbReference>
<dbReference type="OrthoDB" id="2019747at2759"/>
<organism evidence="22 23">
    <name type="scientific">Zostera marina</name>
    <name type="common">Eelgrass</name>
    <dbReference type="NCBI Taxonomy" id="29655"/>
    <lineage>
        <taxon>Eukaryota</taxon>
        <taxon>Viridiplantae</taxon>
        <taxon>Streptophyta</taxon>
        <taxon>Embryophyta</taxon>
        <taxon>Tracheophyta</taxon>
        <taxon>Spermatophyta</taxon>
        <taxon>Magnoliopsida</taxon>
        <taxon>Liliopsida</taxon>
        <taxon>Zosteraceae</taxon>
        <taxon>Zostera</taxon>
    </lineage>
</organism>
<feature type="transmembrane region" description="Helical" evidence="19">
    <location>
        <begin position="327"/>
        <end position="350"/>
    </location>
</feature>
<feature type="domain" description="Protein kinase" evidence="21">
    <location>
        <begin position="386"/>
        <end position="671"/>
    </location>
</feature>
<dbReference type="GO" id="GO:0005524">
    <property type="term" value="F:ATP binding"/>
    <property type="evidence" value="ECO:0007669"/>
    <property type="project" value="UniProtKB-UniRule"/>
</dbReference>
<dbReference type="AlphaFoldDB" id="A0A0K9NRF8"/>
<keyword evidence="9 20" id="KW-0732">Signal</keyword>
<keyword evidence="8 19" id="KW-0812">Transmembrane</keyword>
<keyword evidence="10" id="KW-0430">Lectin</keyword>
<keyword evidence="5" id="KW-1003">Cell membrane</keyword>
<dbReference type="InterPro" id="IPR011009">
    <property type="entry name" value="Kinase-like_dom_sf"/>
</dbReference>
<keyword evidence="12 22" id="KW-0418">Kinase</keyword>
<keyword evidence="16" id="KW-0675">Receptor</keyword>
<comment type="similarity">
    <text evidence="2">In the N-terminal section; belongs to the leguminous lectin family.</text>
</comment>
<evidence type="ECO:0000256" key="2">
    <source>
        <dbReference type="ARBA" id="ARBA00008536"/>
    </source>
</evidence>
<dbReference type="Gene3D" id="3.30.200.20">
    <property type="entry name" value="Phosphorylase Kinase, domain 1"/>
    <property type="match status" value="1"/>
</dbReference>
<keyword evidence="7" id="KW-0808">Transferase</keyword>
<dbReference type="Pfam" id="PF00139">
    <property type="entry name" value="Lectin_legB"/>
    <property type="match status" value="1"/>
</dbReference>
<feature type="chain" id="PRO_5005527163" description="non-specific serine/threonine protein kinase" evidence="20">
    <location>
        <begin position="28"/>
        <end position="726"/>
    </location>
</feature>
<keyword evidence="23" id="KW-1185">Reference proteome</keyword>
<protein>
    <recommendedName>
        <fullName evidence="4">non-specific serine/threonine protein kinase</fullName>
        <ecNumber evidence="4">2.7.11.1</ecNumber>
    </recommendedName>
</protein>
<dbReference type="FunFam" id="2.60.120.200:FF:000141">
    <property type="entry name" value="L-type lectin-domain containing receptor kinase VIII.1"/>
    <property type="match status" value="1"/>
</dbReference>
<evidence type="ECO:0000256" key="6">
    <source>
        <dbReference type="ARBA" id="ARBA00022527"/>
    </source>
</evidence>
<dbReference type="PROSITE" id="PS00108">
    <property type="entry name" value="PROTEIN_KINASE_ST"/>
    <property type="match status" value="1"/>
</dbReference>
<dbReference type="GO" id="GO:0004674">
    <property type="term" value="F:protein serine/threonine kinase activity"/>
    <property type="evidence" value="ECO:0007669"/>
    <property type="project" value="UniProtKB-KW"/>
</dbReference>
<evidence type="ECO:0000256" key="13">
    <source>
        <dbReference type="ARBA" id="ARBA00022840"/>
    </source>
</evidence>
<comment type="similarity">
    <text evidence="3">In the C-terminal section; belongs to the protein kinase superfamily. Ser/Thr protein kinase family.</text>
</comment>
<gene>
    <name evidence="22" type="ORF">ZOSMA_75G00080</name>
</gene>
<evidence type="ECO:0000256" key="19">
    <source>
        <dbReference type="SAM" id="Phobius"/>
    </source>
</evidence>
<dbReference type="InterPro" id="IPR050528">
    <property type="entry name" value="L-type_Lectin-RKs"/>
</dbReference>
<dbReference type="GO" id="GO:0030246">
    <property type="term" value="F:carbohydrate binding"/>
    <property type="evidence" value="ECO:0007669"/>
    <property type="project" value="UniProtKB-KW"/>
</dbReference>
<keyword evidence="11 18" id="KW-0547">Nucleotide-binding</keyword>
<dbReference type="InterPro" id="IPR008271">
    <property type="entry name" value="Ser/Thr_kinase_AS"/>
</dbReference>